<accession>A0ABN9KTI2</accession>
<evidence type="ECO:0000313" key="1">
    <source>
        <dbReference type="EMBL" id="CAJ0923403.1"/>
    </source>
</evidence>
<dbReference type="Proteomes" id="UP001176940">
    <property type="component" value="Unassembled WGS sequence"/>
</dbReference>
<comment type="caution">
    <text evidence="1">The sequence shown here is derived from an EMBL/GenBank/DDBJ whole genome shotgun (WGS) entry which is preliminary data.</text>
</comment>
<sequence length="122" mass="14475">MMNTRSQSSLDHTQLRLLQRGLSFYPTYRFNTFQLDLDLQRFYRNLRLKAFFYNQVPLHRPENITTTTPLNLPSLGLRLPSKFNPPKNNPPVETFISLTEKEVTQFTKQISRNKLRYISNPI</sequence>
<feature type="non-terminal residue" evidence="1">
    <location>
        <position position="122"/>
    </location>
</feature>
<evidence type="ECO:0000313" key="2">
    <source>
        <dbReference type="Proteomes" id="UP001176940"/>
    </source>
</evidence>
<name>A0ABN9KTI2_9NEOB</name>
<reference evidence="1" key="1">
    <citation type="submission" date="2023-07" db="EMBL/GenBank/DDBJ databases">
        <authorList>
            <person name="Stuckert A."/>
        </authorList>
    </citation>
    <scope>NUCLEOTIDE SEQUENCE</scope>
</reference>
<gene>
    <name evidence="1" type="ORF">RIMI_LOCUS1995057</name>
</gene>
<organism evidence="1 2">
    <name type="scientific">Ranitomeya imitator</name>
    <name type="common">mimic poison frog</name>
    <dbReference type="NCBI Taxonomy" id="111125"/>
    <lineage>
        <taxon>Eukaryota</taxon>
        <taxon>Metazoa</taxon>
        <taxon>Chordata</taxon>
        <taxon>Craniata</taxon>
        <taxon>Vertebrata</taxon>
        <taxon>Euteleostomi</taxon>
        <taxon>Amphibia</taxon>
        <taxon>Batrachia</taxon>
        <taxon>Anura</taxon>
        <taxon>Neobatrachia</taxon>
        <taxon>Hyloidea</taxon>
        <taxon>Dendrobatidae</taxon>
        <taxon>Dendrobatinae</taxon>
        <taxon>Ranitomeya</taxon>
    </lineage>
</organism>
<protein>
    <submittedName>
        <fullName evidence="1">Uncharacterized protein</fullName>
    </submittedName>
</protein>
<dbReference type="EMBL" id="CAUEEQ010002692">
    <property type="protein sequence ID" value="CAJ0923403.1"/>
    <property type="molecule type" value="Genomic_DNA"/>
</dbReference>
<proteinExistence type="predicted"/>
<keyword evidence="2" id="KW-1185">Reference proteome</keyword>